<protein>
    <submittedName>
        <fullName evidence="2">Uncharacterized protein</fullName>
    </submittedName>
</protein>
<accession>A0A9W8JEE0</accession>
<proteinExistence type="predicted"/>
<feature type="compositionally biased region" description="Polar residues" evidence="1">
    <location>
        <begin position="18"/>
        <end position="35"/>
    </location>
</feature>
<dbReference type="EMBL" id="JANBPK010000803">
    <property type="protein sequence ID" value="KAJ2931783.1"/>
    <property type="molecule type" value="Genomic_DNA"/>
</dbReference>
<sequence>MPKNTATSKRLRTPDGMKSQQSEDAGTISPTKKTQTLMSYGFEPASKMPELAVKLEESEDSKQALKNITEGLGTSCKNGESTDSDIRRLVLKGGLKAENLIQLGQITYDKVLHELSHYHLDRDQLMGQMKELKVYISGSFPLSITHPTVVSNDLNLYVNQYQSSKLVEFLAGKGYGQPTVLGKEEVKRNEGYKDDVGKGAVLTRSMHNGITSVLAMEHKDGGCINVVITKASPLQVIPLFHSTVVMNYIAAHGFVMLYPKLTMNNMGIINSRGKLTSKLEGCISKYRKRGFTITRGYPSTVPRSHTCGIDKSCPQTIRHLQDGKILHIPFPSHAGEDPGKLQELHDAKKCVRQLASGPFCTKGTTDKHGFSLVDTYASHEFNLNTEKLTNTNKTTVKLKGE</sequence>
<name>A0A9W8JEE0_9AGAR</name>
<feature type="non-terminal residue" evidence="2">
    <location>
        <position position="401"/>
    </location>
</feature>
<reference evidence="2" key="1">
    <citation type="submission" date="2022-06" db="EMBL/GenBank/DDBJ databases">
        <title>Genome Sequence of Candolleomyces eurysporus.</title>
        <authorList>
            <person name="Buettner E."/>
        </authorList>
    </citation>
    <scope>NUCLEOTIDE SEQUENCE</scope>
    <source>
        <strain evidence="2">VTCC 930004</strain>
    </source>
</reference>
<keyword evidence="3" id="KW-1185">Reference proteome</keyword>
<organism evidence="2 3">
    <name type="scientific">Candolleomyces eurysporus</name>
    <dbReference type="NCBI Taxonomy" id="2828524"/>
    <lineage>
        <taxon>Eukaryota</taxon>
        <taxon>Fungi</taxon>
        <taxon>Dikarya</taxon>
        <taxon>Basidiomycota</taxon>
        <taxon>Agaricomycotina</taxon>
        <taxon>Agaricomycetes</taxon>
        <taxon>Agaricomycetidae</taxon>
        <taxon>Agaricales</taxon>
        <taxon>Agaricineae</taxon>
        <taxon>Psathyrellaceae</taxon>
        <taxon>Candolleomyces</taxon>
    </lineage>
</organism>
<dbReference type="Proteomes" id="UP001140091">
    <property type="component" value="Unassembled WGS sequence"/>
</dbReference>
<evidence type="ECO:0000256" key="1">
    <source>
        <dbReference type="SAM" id="MobiDB-lite"/>
    </source>
</evidence>
<evidence type="ECO:0000313" key="2">
    <source>
        <dbReference type="EMBL" id="KAJ2931783.1"/>
    </source>
</evidence>
<gene>
    <name evidence="2" type="ORF">H1R20_g5313</name>
</gene>
<evidence type="ECO:0000313" key="3">
    <source>
        <dbReference type="Proteomes" id="UP001140091"/>
    </source>
</evidence>
<dbReference type="OrthoDB" id="3067340at2759"/>
<feature type="region of interest" description="Disordered" evidence="1">
    <location>
        <begin position="1"/>
        <end position="35"/>
    </location>
</feature>
<dbReference type="AlphaFoldDB" id="A0A9W8JEE0"/>
<comment type="caution">
    <text evidence="2">The sequence shown here is derived from an EMBL/GenBank/DDBJ whole genome shotgun (WGS) entry which is preliminary data.</text>
</comment>